<dbReference type="AlphaFoldDB" id="A0A139AUH4"/>
<name>A0A139AUH4_GONPJ</name>
<dbReference type="EMBL" id="KQ965736">
    <property type="protein sequence ID" value="KXS20223.1"/>
    <property type="molecule type" value="Genomic_DNA"/>
</dbReference>
<evidence type="ECO:0000313" key="2">
    <source>
        <dbReference type="EMBL" id="KXS20223.1"/>
    </source>
</evidence>
<dbReference type="OrthoDB" id="63935at2759"/>
<reference evidence="2 3" key="1">
    <citation type="journal article" date="2015" name="Genome Biol. Evol.">
        <title>Phylogenomic analyses indicate that early fungi evolved digesting cell walls of algal ancestors of land plants.</title>
        <authorList>
            <person name="Chang Y."/>
            <person name="Wang S."/>
            <person name="Sekimoto S."/>
            <person name="Aerts A.L."/>
            <person name="Choi C."/>
            <person name="Clum A."/>
            <person name="LaButti K.M."/>
            <person name="Lindquist E.A."/>
            <person name="Yee Ngan C."/>
            <person name="Ohm R.A."/>
            <person name="Salamov A.A."/>
            <person name="Grigoriev I.V."/>
            <person name="Spatafora J.W."/>
            <person name="Berbee M.L."/>
        </authorList>
    </citation>
    <scope>NUCLEOTIDE SEQUENCE [LARGE SCALE GENOMIC DNA]</scope>
    <source>
        <strain evidence="2 3">JEL478</strain>
    </source>
</reference>
<dbReference type="InterPro" id="IPR036291">
    <property type="entry name" value="NAD(P)-bd_dom_sf"/>
</dbReference>
<feature type="domain" description="NAD(P)-binding" evidence="1">
    <location>
        <begin position="7"/>
        <end position="197"/>
    </location>
</feature>
<organism evidence="2 3">
    <name type="scientific">Gonapodya prolifera (strain JEL478)</name>
    <name type="common">Monoblepharis prolifera</name>
    <dbReference type="NCBI Taxonomy" id="1344416"/>
    <lineage>
        <taxon>Eukaryota</taxon>
        <taxon>Fungi</taxon>
        <taxon>Fungi incertae sedis</taxon>
        <taxon>Chytridiomycota</taxon>
        <taxon>Chytridiomycota incertae sedis</taxon>
        <taxon>Monoblepharidomycetes</taxon>
        <taxon>Monoblepharidales</taxon>
        <taxon>Gonapodyaceae</taxon>
        <taxon>Gonapodya</taxon>
    </lineage>
</organism>
<dbReference type="STRING" id="1344416.A0A139AUH4"/>
<dbReference type="InterPro" id="IPR016040">
    <property type="entry name" value="NAD(P)-bd_dom"/>
</dbReference>
<gene>
    <name evidence="2" type="ORF">M427DRAFT_66756</name>
</gene>
<accession>A0A139AUH4</accession>
<dbReference type="OMA" id="ACKKIAI"/>
<proteinExistence type="predicted"/>
<dbReference type="PANTHER" id="PTHR15020:SF50">
    <property type="entry name" value="UPF0659 PROTEIN YMR090W"/>
    <property type="match status" value="1"/>
</dbReference>
<sequence length="213" mass="22865">MKFAVIGATRGVGLEFVLSSLSSSHDVNLLARNPANLPEAVTKNPRASVIKGDVMDAETVENVVKGTDAVFVALGAHRSPDYDRQICSKGTSVVLEAMKKLGVSKIVCVSSLGASESWDTIPYLMRPIMSFFLSTSLLDKSLQESLIRSSSLPYVILRPPFLTDSPAKGKYKVGFGIGGWGVSRKDLAGFGMKLLEDETVWGQWVGKAPTVAD</sequence>
<dbReference type="PANTHER" id="PTHR15020">
    <property type="entry name" value="FLAVIN REDUCTASE-RELATED"/>
    <property type="match status" value="1"/>
</dbReference>
<dbReference type="Gene3D" id="3.40.50.720">
    <property type="entry name" value="NAD(P)-binding Rossmann-like Domain"/>
    <property type="match status" value="1"/>
</dbReference>
<dbReference type="SUPFAM" id="SSF51735">
    <property type="entry name" value="NAD(P)-binding Rossmann-fold domains"/>
    <property type="match status" value="1"/>
</dbReference>
<keyword evidence="3" id="KW-1185">Reference proteome</keyword>
<dbReference type="Pfam" id="PF13460">
    <property type="entry name" value="NAD_binding_10"/>
    <property type="match status" value="1"/>
</dbReference>
<evidence type="ECO:0000259" key="1">
    <source>
        <dbReference type="Pfam" id="PF13460"/>
    </source>
</evidence>
<dbReference type="Proteomes" id="UP000070544">
    <property type="component" value="Unassembled WGS sequence"/>
</dbReference>
<protein>
    <submittedName>
        <fullName evidence="2">NAD(P)-binding protein</fullName>
    </submittedName>
</protein>
<evidence type="ECO:0000313" key="3">
    <source>
        <dbReference type="Proteomes" id="UP000070544"/>
    </source>
</evidence>